<accession>A0A518DCW8</accession>
<protein>
    <submittedName>
        <fullName evidence="5">Putative sugar transferase EpsL</fullName>
        <ecNumber evidence="5">2.-.-.-</ecNumber>
    </submittedName>
</protein>
<dbReference type="GO" id="GO:0016780">
    <property type="term" value="F:phosphotransferase activity, for other substituted phosphate groups"/>
    <property type="evidence" value="ECO:0007669"/>
    <property type="project" value="TreeGrafter"/>
</dbReference>
<organism evidence="5 6">
    <name type="scientific">Pirellulimonas nuda</name>
    <dbReference type="NCBI Taxonomy" id="2528009"/>
    <lineage>
        <taxon>Bacteria</taxon>
        <taxon>Pseudomonadati</taxon>
        <taxon>Planctomycetota</taxon>
        <taxon>Planctomycetia</taxon>
        <taxon>Pirellulales</taxon>
        <taxon>Lacipirellulaceae</taxon>
        <taxon>Pirellulimonas</taxon>
    </lineage>
</organism>
<evidence type="ECO:0000313" key="6">
    <source>
        <dbReference type="Proteomes" id="UP000317429"/>
    </source>
</evidence>
<dbReference type="EC" id="2.-.-.-" evidence="5"/>
<feature type="transmembrane region" description="Helical" evidence="3">
    <location>
        <begin position="84"/>
        <end position="105"/>
    </location>
</feature>
<feature type="domain" description="Bacterial sugar transferase" evidence="4">
    <location>
        <begin position="79"/>
        <end position="267"/>
    </location>
</feature>
<evidence type="ECO:0000259" key="4">
    <source>
        <dbReference type="Pfam" id="PF02397"/>
    </source>
</evidence>
<sequence length="273" mass="30278">MPVRELTKPRPHRAASAPAHHEGASRTPESTGSLIAEVLAGDVLDVDMAAAGDGIVIHPSHAQRDALDLAAGRFYLMAKRLMDIAGGLLALLLFSPVMAVAAALIKLHDGGPVLFAQTRVGLNGREFRCLKFRSMVVDADRLKVDLHEENHHDDPRTFKIPNDPRVTWIGRLLRRGSIDEMPQLFNVLRGDMSLVGPRPPVPSEVEKYSWRDMQRFEAKPGLTCIWQVSGRSRLSFPEQIELDLDYIENRSLWLDARLILLTLPAVLSGDGAY</sequence>
<keyword evidence="3" id="KW-0472">Membrane</keyword>
<evidence type="ECO:0000256" key="1">
    <source>
        <dbReference type="ARBA" id="ARBA00006464"/>
    </source>
</evidence>
<dbReference type="InterPro" id="IPR003362">
    <property type="entry name" value="Bact_transf"/>
</dbReference>
<dbReference type="AlphaFoldDB" id="A0A518DCW8"/>
<evidence type="ECO:0000256" key="3">
    <source>
        <dbReference type="SAM" id="Phobius"/>
    </source>
</evidence>
<comment type="similarity">
    <text evidence="1">Belongs to the bacterial sugar transferase family.</text>
</comment>
<dbReference type="Proteomes" id="UP000317429">
    <property type="component" value="Chromosome"/>
</dbReference>
<dbReference type="EMBL" id="CP036291">
    <property type="protein sequence ID" value="QDU89327.1"/>
    <property type="molecule type" value="Genomic_DNA"/>
</dbReference>
<dbReference type="PANTHER" id="PTHR30576:SF10">
    <property type="entry name" value="SLL5057 PROTEIN"/>
    <property type="match status" value="1"/>
</dbReference>
<keyword evidence="5" id="KW-0808">Transferase</keyword>
<feature type="region of interest" description="Disordered" evidence="2">
    <location>
        <begin position="1"/>
        <end position="29"/>
    </location>
</feature>
<keyword evidence="3" id="KW-0812">Transmembrane</keyword>
<evidence type="ECO:0000313" key="5">
    <source>
        <dbReference type="EMBL" id="QDU89327.1"/>
    </source>
</evidence>
<proteinExistence type="inferred from homology"/>
<dbReference type="PANTHER" id="PTHR30576">
    <property type="entry name" value="COLANIC BIOSYNTHESIS UDP-GLUCOSE LIPID CARRIER TRANSFERASE"/>
    <property type="match status" value="1"/>
</dbReference>
<gene>
    <name evidence="5" type="primary">epsL</name>
    <name evidence="5" type="ORF">Pla175_27160</name>
</gene>
<dbReference type="KEGG" id="pnd:Pla175_27160"/>
<keyword evidence="6" id="KW-1185">Reference proteome</keyword>
<dbReference type="Pfam" id="PF02397">
    <property type="entry name" value="Bac_transf"/>
    <property type="match status" value="1"/>
</dbReference>
<keyword evidence="3" id="KW-1133">Transmembrane helix</keyword>
<name>A0A518DCW8_9BACT</name>
<evidence type="ECO:0000256" key="2">
    <source>
        <dbReference type="SAM" id="MobiDB-lite"/>
    </source>
</evidence>
<dbReference type="RefSeq" id="WP_197526790.1">
    <property type="nucleotide sequence ID" value="NZ_CP036291.1"/>
</dbReference>
<reference evidence="5 6" key="1">
    <citation type="submission" date="2019-02" db="EMBL/GenBank/DDBJ databases">
        <title>Deep-cultivation of Planctomycetes and their phenomic and genomic characterization uncovers novel biology.</title>
        <authorList>
            <person name="Wiegand S."/>
            <person name="Jogler M."/>
            <person name="Boedeker C."/>
            <person name="Pinto D."/>
            <person name="Vollmers J."/>
            <person name="Rivas-Marin E."/>
            <person name="Kohn T."/>
            <person name="Peeters S.H."/>
            <person name="Heuer A."/>
            <person name="Rast P."/>
            <person name="Oberbeckmann S."/>
            <person name="Bunk B."/>
            <person name="Jeske O."/>
            <person name="Meyerdierks A."/>
            <person name="Storesund J.E."/>
            <person name="Kallscheuer N."/>
            <person name="Luecker S."/>
            <person name="Lage O.M."/>
            <person name="Pohl T."/>
            <person name="Merkel B.J."/>
            <person name="Hornburger P."/>
            <person name="Mueller R.-W."/>
            <person name="Bruemmer F."/>
            <person name="Labrenz M."/>
            <person name="Spormann A.M."/>
            <person name="Op den Camp H."/>
            <person name="Overmann J."/>
            <person name="Amann R."/>
            <person name="Jetten M.S.M."/>
            <person name="Mascher T."/>
            <person name="Medema M.H."/>
            <person name="Devos D.P."/>
            <person name="Kaster A.-K."/>
            <person name="Ovreas L."/>
            <person name="Rohde M."/>
            <person name="Galperin M.Y."/>
            <person name="Jogler C."/>
        </authorList>
    </citation>
    <scope>NUCLEOTIDE SEQUENCE [LARGE SCALE GENOMIC DNA]</scope>
    <source>
        <strain evidence="5 6">Pla175</strain>
    </source>
</reference>